<dbReference type="STRING" id="146817.SAMN04488502_102144"/>
<proteinExistence type="inferred from homology"/>
<evidence type="ECO:0000259" key="2">
    <source>
        <dbReference type="Pfam" id="PF00586"/>
    </source>
</evidence>
<feature type="domain" description="PurM-like C-terminal" evidence="3">
    <location>
        <begin position="161"/>
        <end position="311"/>
    </location>
</feature>
<dbReference type="Pfam" id="PF00586">
    <property type="entry name" value="AIRS"/>
    <property type="match status" value="1"/>
</dbReference>
<dbReference type="PIRSF" id="PIRSF005644">
    <property type="entry name" value="Hdrgns_mtr_HypE"/>
    <property type="match status" value="1"/>
</dbReference>
<gene>
    <name evidence="4" type="ORF">SAMN04488502_102144</name>
</gene>
<dbReference type="NCBIfam" id="TIGR02124">
    <property type="entry name" value="hypE"/>
    <property type="match status" value="1"/>
</dbReference>
<keyword evidence="5" id="KW-1185">Reference proteome</keyword>
<evidence type="ECO:0000256" key="1">
    <source>
        <dbReference type="ARBA" id="ARBA00006243"/>
    </source>
</evidence>
<evidence type="ECO:0000259" key="3">
    <source>
        <dbReference type="Pfam" id="PF02769"/>
    </source>
</evidence>
<dbReference type="Gene3D" id="3.30.1330.10">
    <property type="entry name" value="PurM-like, N-terminal domain"/>
    <property type="match status" value="1"/>
</dbReference>
<comment type="similarity">
    <text evidence="1">Belongs to the HypE family.</text>
</comment>
<dbReference type="Proteomes" id="UP000214880">
    <property type="component" value="Unassembled WGS sequence"/>
</dbReference>
<sequence length="334" mass="34823">METISLEHGSGGLLTARLVQDLVYQYFDNEYLLEAHDSACLPAPAGRLAFTTDSYVVNPLFFPGGNIGKLAVCGTVNDLSMSGARPLYLSCGLIIEAGLPASTLEAVLAAMAEAAREAGVFIVTGDTKVVESGAADKLFIHTAGIGEVAPQTDISGKKALPGDIVIASGSLGDHGLAILLKRHHLQLSSAVRSDCQPLNGLVQSMLEACPDIRVLRDPTRGGAATALNEIAGQSQVGIELYEEQVPVGREVRAACEVLGLDPLYLANEGKLLAVVPAAAAAAIVAVMRSHPAGLDGAVIGRIINQPPGRVFMRTLTGGRRIVDMMTGDPLPRIC</sequence>
<reference evidence="4 5" key="1">
    <citation type="submission" date="2016-10" db="EMBL/GenBank/DDBJ databases">
        <authorList>
            <person name="de Groot N.N."/>
        </authorList>
    </citation>
    <scope>NUCLEOTIDE SEQUENCE [LARGE SCALE GENOMIC DNA]</scope>
    <source>
        <strain evidence="4 5">DSM 1736</strain>
    </source>
</reference>
<dbReference type="Gene3D" id="3.90.650.10">
    <property type="entry name" value="PurM-like C-terminal domain"/>
    <property type="match status" value="1"/>
</dbReference>
<dbReference type="RefSeq" id="WP_092070352.1">
    <property type="nucleotide sequence ID" value="NZ_FNHB01000002.1"/>
</dbReference>
<dbReference type="SUPFAM" id="SSF55326">
    <property type="entry name" value="PurM N-terminal domain-like"/>
    <property type="match status" value="1"/>
</dbReference>
<name>A0A1G9QF24_9FIRM</name>
<dbReference type="OrthoDB" id="9801934at2"/>
<dbReference type="CDD" id="cd02197">
    <property type="entry name" value="HypE"/>
    <property type="match status" value="1"/>
</dbReference>
<dbReference type="InterPro" id="IPR016188">
    <property type="entry name" value="PurM-like_N"/>
</dbReference>
<dbReference type="PANTHER" id="PTHR30303">
    <property type="entry name" value="HYDROGENASE ISOENZYMES FORMATION PROTEIN HYPE"/>
    <property type="match status" value="1"/>
</dbReference>
<feature type="domain" description="PurM-like N-terminal" evidence="2">
    <location>
        <begin position="36"/>
        <end position="148"/>
    </location>
</feature>
<dbReference type="InterPro" id="IPR036676">
    <property type="entry name" value="PurM-like_C_sf"/>
</dbReference>
<dbReference type="InterPro" id="IPR011854">
    <property type="entry name" value="HypE"/>
</dbReference>
<evidence type="ECO:0000313" key="4">
    <source>
        <dbReference type="EMBL" id="SDM09351.1"/>
    </source>
</evidence>
<evidence type="ECO:0000313" key="5">
    <source>
        <dbReference type="Proteomes" id="UP000214880"/>
    </source>
</evidence>
<organism evidence="4 5">
    <name type="scientific">Dendrosporobacter quercicolus</name>
    <dbReference type="NCBI Taxonomy" id="146817"/>
    <lineage>
        <taxon>Bacteria</taxon>
        <taxon>Bacillati</taxon>
        <taxon>Bacillota</taxon>
        <taxon>Negativicutes</taxon>
        <taxon>Selenomonadales</taxon>
        <taxon>Sporomusaceae</taxon>
        <taxon>Dendrosporobacter</taxon>
    </lineage>
</organism>
<dbReference type="Pfam" id="PF02769">
    <property type="entry name" value="AIRS_C"/>
    <property type="match status" value="1"/>
</dbReference>
<dbReference type="GO" id="GO:0051604">
    <property type="term" value="P:protein maturation"/>
    <property type="evidence" value="ECO:0007669"/>
    <property type="project" value="TreeGrafter"/>
</dbReference>
<dbReference type="AlphaFoldDB" id="A0A1G9QF24"/>
<dbReference type="SUPFAM" id="SSF56042">
    <property type="entry name" value="PurM C-terminal domain-like"/>
    <property type="match status" value="1"/>
</dbReference>
<dbReference type="InterPro" id="IPR010918">
    <property type="entry name" value="PurM-like_C_dom"/>
</dbReference>
<dbReference type="InterPro" id="IPR036921">
    <property type="entry name" value="PurM-like_N_sf"/>
</dbReference>
<dbReference type="EMBL" id="FNHB01000002">
    <property type="protein sequence ID" value="SDM09351.1"/>
    <property type="molecule type" value="Genomic_DNA"/>
</dbReference>
<accession>A0A1G9QF24</accession>
<dbReference type="PANTHER" id="PTHR30303:SF0">
    <property type="entry name" value="CARBAMOYL DEHYDRATASE HYPE"/>
    <property type="match status" value="1"/>
</dbReference>
<protein>
    <submittedName>
        <fullName evidence="4">Hydrogenase maturation protein, carbamoyl dehydratase HypE</fullName>
    </submittedName>
</protein>